<comment type="caution">
    <text evidence="1">The sequence shown here is derived from an EMBL/GenBank/DDBJ whole genome shotgun (WGS) entry which is preliminary data.</text>
</comment>
<gene>
    <name evidence="1" type="ORF">K2173_021840</name>
</gene>
<reference evidence="1 2" key="1">
    <citation type="submission" date="2021-09" db="EMBL/GenBank/DDBJ databases">
        <title>Genomic insights and catalytic innovation underlie evolution of tropane alkaloids biosynthesis.</title>
        <authorList>
            <person name="Wang Y.-J."/>
            <person name="Tian T."/>
            <person name="Huang J.-P."/>
            <person name="Huang S.-X."/>
        </authorList>
    </citation>
    <scope>NUCLEOTIDE SEQUENCE [LARGE SCALE GENOMIC DNA]</scope>
    <source>
        <strain evidence="1">KIB-2018</strain>
        <tissue evidence="1">Leaf</tissue>
    </source>
</reference>
<name>A0AAV8T2A5_9ROSI</name>
<accession>A0AAV8T2A5</accession>
<evidence type="ECO:0000313" key="2">
    <source>
        <dbReference type="Proteomes" id="UP001159364"/>
    </source>
</evidence>
<organism evidence="1 2">
    <name type="scientific">Erythroxylum novogranatense</name>
    <dbReference type="NCBI Taxonomy" id="1862640"/>
    <lineage>
        <taxon>Eukaryota</taxon>
        <taxon>Viridiplantae</taxon>
        <taxon>Streptophyta</taxon>
        <taxon>Embryophyta</taxon>
        <taxon>Tracheophyta</taxon>
        <taxon>Spermatophyta</taxon>
        <taxon>Magnoliopsida</taxon>
        <taxon>eudicotyledons</taxon>
        <taxon>Gunneridae</taxon>
        <taxon>Pentapetalae</taxon>
        <taxon>rosids</taxon>
        <taxon>fabids</taxon>
        <taxon>Malpighiales</taxon>
        <taxon>Erythroxylaceae</taxon>
        <taxon>Erythroxylum</taxon>
    </lineage>
</organism>
<keyword evidence="2" id="KW-1185">Reference proteome</keyword>
<sequence length="125" mass="13586">MGIISTTAPAIAAAVGIFFFDRSYSIVRWVGNGPRAVIGNMAMEELKRNKLQLAPQFDGLTLKLLVGVKTEESQFLTVYISQTTKHELSTLLLSPKMINADSVSTTTSSQPQPARTGAPEVLAFW</sequence>
<dbReference type="AlphaFoldDB" id="A0AAV8T2A5"/>
<proteinExistence type="predicted"/>
<protein>
    <submittedName>
        <fullName evidence="1">Uncharacterized protein</fullName>
    </submittedName>
</protein>
<dbReference type="Proteomes" id="UP001159364">
    <property type="component" value="Linkage Group LG07"/>
</dbReference>
<dbReference type="EMBL" id="JAIWQS010000007">
    <property type="protein sequence ID" value="KAJ8760802.1"/>
    <property type="molecule type" value="Genomic_DNA"/>
</dbReference>
<evidence type="ECO:0000313" key="1">
    <source>
        <dbReference type="EMBL" id="KAJ8760802.1"/>
    </source>
</evidence>